<dbReference type="SUPFAM" id="SSF51735">
    <property type="entry name" value="NAD(P)-binding Rossmann-fold domains"/>
    <property type="match status" value="1"/>
</dbReference>
<name>A0AAU8HV44_9FIRM</name>
<proteinExistence type="inferred from homology"/>
<dbReference type="Pfam" id="PF01370">
    <property type="entry name" value="Epimerase"/>
    <property type="match status" value="1"/>
</dbReference>
<evidence type="ECO:0000259" key="2">
    <source>
        <dbReference type="Pfam" id="PF01370"/>
    </source>
</evidence>
<dbReference type="InterPro" id="IPR036291">
    <property type="entry name" value="NAD(P)-bd_dom_sf"/>
</dbReference>
<organism evidence="3">
    <name type="scientific">Proteinivorax hydrogeniformans</name>
    <dbReference type="NCBI Taxonomy" id="1826727"/>
    <lineage>
        <taxon>Bacteria</taxon>
        <taxon>Bacillati</taxon>
        <taxon>Bacillota</taxon>
        <taxon>Clostridia</taxon>
        <taxon>Eubacteriales</taxon>
        <taxon>Proteinivoracaceae</taxon>
        <taxon>Proteinivorax</taxon>
    </lineage>
</organism>
<protein>
    <submittedName>
        <fullName evidence="3">SDR family NAD(P)-dependent oxidoreductase</fullName>
    </submittedName>
</protein>
<dbReference type="PANTHER" id="PTHR43000">
    <property type="entry name" value="DTDP-D-GLUCOSE 4,6-DEHYDRATASE-RELATED"/>
    <property type="match status" value="1"/>
</dbReference>
<accession>A0AAU8HV44</accession>
<sequence length="321" mass="36015">MVSSFKNKRVLITGASGFIGSHMVRRMVKEGAKVFILARQDSDLWRISYLKDSVEVYTCDIRNALQVDICINKIKPDYVFHMAAYGVDSRQKDYLVAAYTNIIGTVNLLNSLKAVGCTKFLNAGTCMEYGDKDKPIKEYEPLEPLNIYGSTKASAGILAHQIAAENNIDIVTLRAFGIFGEAEGSHKFFPHIILSILNGKDVELTSCEQYRDYCYIDNIIDGFVLAALNNEAKNEIFNIGSGNISPLKDYVNLIFSHMGAKTEPAFGVVPHRSRDVWRPQPDITKIQTKLKWEPKVSLEDGLAITINWFKQNKAKYEDAGR</sequence>
<dbReference type="EMBL" id="CP159485">
    <property type="protein sequence ID" value="XCI29249.1"/>
    <property type="molecule type" value="Genomic_DNA"/>
</dbReference>
<dbReference type="AlphaFoldDB" id="A0AAU8HV44"/>
<dbReference type="InterPro" id="IPR001509">
    <property type="entry name" value="Epimerase_deHydtase"/>
</dbReference>
<dbReference type="RefSeq" id="WP_353893797.1">
    <property type="nucleotide sequence ID" value="NZ_CP159485.1"/>
</dbReference>
<dbReference type="PRINTS" id="PR01713">
    <property type="entry name" value="NUCEPIMERASE"/>
</dbReference>
<feature type="domain" description="NAD-dependent epimerase/dehydratase" evidence="2">
    <location>
        <begin position="10"/>
        <end position="240"/>
    </location>
</feature>
<dbReference type="Gene3D" id="3.40.50.720">
    <property type="entry name" value="NAD(P)-binding Rossmann-like Domain"/>
    <property type="match status" value="1"/>
</dbReference>
<gene>
    <name evidence="3" type="ORF">PRVXH_000560</name>
</gene>
<reference evidence="3" key="1">
    <citation type="journal article" date="2018" name="Antonie Van Leeuwenhoek">
        <title>Proteinivorax hydrogeniformans sp. nov., an anaerobic, haloalkaliphilic bacterium fermenting proteinaceous compounds with high hydrogen production.</title>
        <authorList>
            <person name="Boltyanskaya Y."/>
            <person name="Detkova E."/>
            <person name="Pimenov N."/>
            <person name="Kevbrin V."/>
        </authorList>
    </citation>
    <scope>NUCLEOTIDE SEQUENCE</scope>
    <source>
        <strain evidence="3">Z-710</strain>
    </source>
</reference>
<comment type="similarity">
    <text evidence="1">Belongs to the NAD(P)-dependent epimerase/dehydratase family.</text>
</comment>
<evidence type="ECO:0000256" key="1">
    <source>
        <dbReference type="ARBA" id="ARBA00007637"/>
    </source>
</evidence>
<reference evidence="3" key="2">
    <citation type="submission" date="2024-06" db="EMBL/GenBank/DDBJ databases">
        <authorList>
            <person name="Petrova K.O."/>
            <person name="Toshchakov S.V."/>
            <person name="Boltjanskaja Y.V."/>
            <person name="Kevbrin V.V."/>
        </authorList>
    </citation>
    <scope>NUCLEOTIDE SEQUENCE</scope>
    <source>
        <strain evidence="3">Z-710</strain>
    </source>
</reference>
<evidence type="ECO:0000313" key="3">
    <source>
        <dbReference type="EMBL" id="XCI29249.1"/>
    </source>
</evidence>